<evidence type="ECO:0000313" key="2">
    <source>
        <dbReference type="EMBL" id="MBT1700804.1"/>
    </source>
</evidence>
<evidence type="ECO:0000259" key="1">
    <source>
        <dbReference type="PROSITE" id="PS50943"/>
    </source>
</evidence>
<dbReference type="CDD" id="cd00093">
    <property type="entry name" value="HTH_XRE"/>
    <property type="match status" value="1"/>
</dbReference>
<gene>
    <name evidence="2" type="ORF">KK083_28190</name>
</gene>
<evidence type="ECO:0000313" key="3">
    <source>
        <dbReference type="Proteomes" id="UP001319200"/>
    </source>
</evidence>
<dbReference type="EMBL" id="JAHESF010000048">
    <property type="protein sequence ID" value="MBT1700804.1"/>
    <property type="molecule type" value="Genomic_DNA"/>
</dbReference>
<keyword evidence="3" id="KW-1185">Reference proteome</keyword>
<dbReference type="PROSITE" id="PS50943">
    <property type="entry name" value="HTH_CROC1"/>
    <property type="match status" value="1"/>
</dbReference>
<dbReference type="AlphaFoldDB" id="A0AAP2DSQ3"/>
<proteinExistence type="predicted"/>
<protein>
    <submittedName>
        <fullName evidence="2">Helix-turn-helix domain-containing protein</fullName>
    </submittedName>
</protein>
<reference evidence="2 3" key="1">
    <citation type="submission" date="2021-05" db="EMBL/GenBank/DDBJ databases">
        <title>A Polyphasic approach of four new species of the genus Ohtaekwangia: Ohtaekwangia histidinii sp. nov., Ohtaekwangia cretensis sp. nov., Ohtaekwangia indiensis sp. nov., Ohtaekwangia reichenbachii sp. nov. from diverse environment.</title>
        <authorList>
            <person name="Octaviana S."/>
        </authorList>
    </citation>
    <scope>NUCLEOTIDE SEQUENCE [LARGE SCALE GENOMIC DNA]</scope>
    <source>
        <strain evidence="2 3">PWU4</strain>
    </source>
</reference>
<sequence>MKTNKAFKNTLTVIGSRLAELRIKKGYSTIKEFTQKYDLPEIQYWRIEKGKANATLKSLFRILSIHKLSLQEFFCLIEDEHLV</sequence>
<dbReference type="GO" id="GO:0003677">
    <property type="term" value="F:DNA binding"/>
    <property type="evidence" value="ECO:0007669"/>
    <property type="project" value="InterPro"/>
</dbReference>
<name>A0AAP2DSQ3_9BACT</name>
<dbReference type="Gene3D" id="1.10.260.40">
    <property type="entry name" value="lambda repressor-like DNA-binding domains"/>
    <property type="match status" value="1"/>
</dbReference>
<dbReference type="Proteomes" id="UP001319200">
    <property type="component" value="Unassembled WGS sequence"/>
</dbReference>
<dbReference type="SUPFAM" id="SSF47413">
    <property type="entry name" value="lambda repressor-like DNA-binding domains"/>
    <property type="match status" value="1"/>
</dbReference>
<feature type="domain" description="HTH cro/C1-type" evidence="1">
    <location>
        <begin position="43"/>
        <end position="73"/>
    </location>
</feature>
<accession>A0AAP2DSQ3</accession>
<dbReference type="InterPro" id="IPR001387">
    <property type="entry name" value="Cro/C1-type_HTH"/>
</dbReference>
<comment type="caution">
    <text evidence="2">The sequence shown here is derived from an EMBL/GenBank/DDBJ whole genome shotgun (WGS) entry which is preliminary data.</text>
</comment>
<dbReference type="RefSeq" id="WP_254169492.1">
    <property type="nucleotide sequence ID" value="NZ_JAHESF010000048.1"/>
</dbReference>
<organism evidence="2 3">
    <name type="scientific">Chryseosolibacter histidini</name>
    <dbReference type="NCBI Taxonomy" id="2782349"/>
    <lineage>
        <taxon>Bacteria</taxon>
        <taxon>Pseudomonadati</taxon>
        <taxon>Bacteroidota</taxon>
        <taxon>Cytophagia</taxon>
        <taxon>Cytophagales</taxon>
        <taxon>Chryseotaleaceae</taxon>
        <taxon>Chryseosolibacter</taxon>
    </lineage>
</organism>
<dbReference type="InterPro" id="IPR010982">
    <property type="entry name" value="Lambda_DNA-bd_dom_sf"/>
</dbReference>